<organism evidence="1 2">
    <name type="scientific">Arabis alpina</name>
    <name type="common">Alpine rock-cress</name>
    <dbReference type="NCBI Taxonomy" id="50452"/>
    <lineage>
        <taxon>Eukaryota</taxon>
        <taxon>Viridiplantae</taxon>
        <taxon>Streptophyta</taxon>
        <taxon>Embryophyta</taxon>
        <taxon>Tracheophyta</taxon>
        <taxon>Spermatophyta</taxon>
        <taxon>Magnoliopsida</taxon>
        <taxon>eudicotyledons</taxon>
        <taxon>Gunneridae</taxon>
        <taxon>Pentapetalae</taxon>
        <taxon>rosids</taxon>
        <taxon>malvids</taxon>
        <taxon>Brassicales</taxon>
        <taxon>Brassicaceae</taxon>
        <taxon>Arabideae</taxon>
        <taxon>Arabis</taxon>
    </lineage>
</organism>
<dbReference type="Gramene" id="KFK32908">
    <property type="protein sequence ID" value="KFK32908"/>
    <property type="gene ID" value="AALP_AA6G304500"/>
</dbReference>
<protein>
    <submittedName>
        <fullName evidence="1">Uncharacterized protein</fullName>
    </submittedName>
</protein>
<accession>A0A087GSQ6</accession>
<name>A0A087GSQ6_ARAAL</name>
<keyword evidence="2" id="KW-1185">Reference proteome</keyword>
<dbReference type="Proteomes" id="UP000029120">
    <property type="component" value="Chromosome 6"/>
</dbReference>
<gene>
    <name evidence="1" type="ordered locus">AALP_Aa6g304500</name>
</gene>
<proteinExistence type="predicted"/>
<dbReference type="OrthoDB" id="248495at2759"/>
<evidence type="ECO:0000313" key="1">
    <source>
        <dbReference type="EMBL" id="KFK32908.1"/>
    </source>
</evidence>
<reference evidence="2" key="1">
    <citation type="journal article" date="2015" name="Nat. Plants">
        <title>Genome expansion of Arabis alpina linked with retrotransposition and reduced symmetric DNA methylation.</title>
        <authorList>
            <person name="Willing E.M."/>
            <person name="Rawat V."/>
            <person name="Mandakova T."/>
            <person name="Maumus F."/>
            <person name="James G.V."/>
            <person name="Nordstroem K.J."/>
            <person name="Becker C."/>
            <person name="Warthmann N."/>
            <person name="Chica C."/>
            <person name="Szarzynska B."/>
            <person name="Zytnicki M."/>
            <person name="Albani M.C."/>
            <person name="Kiefer C."/>
            <person name="Bergonzi S."/>
            <person name="Castaings L."/>
            <person name="Mateos J.L."/>
            <person name="Berns M.C."/>
            <person name="Bujdoso N."/>
            <person name="Piofczyk T."/>
            <person name="de Lorenzo L."/>
            <person name="Barrero-Sicilia C."/>
            <person name="Mateos I."/>
            <person name="Piednoel M."/>
            <person name="Hagmann J."/>
            <person name="Chen-Min-Tao R."/>
            <person name="Iglesias-Fernandez R."/>
            <person name="Schuster S.C."/>
            <person name="Alonso-Blanco C."/>
            <person name="Roudier F."/>
            <person name="Carbonero P."/>
            <person name="Paz-Ares J."/>
            <person name="Davis S.J."/>
            <person name="Pecinka A."/>
            <person name="Quesneville H."/>
            <person name="Colot V."/>
            <person name="Lysak M.A."/>
            <person name="Weigel D."/>
            <person name="Coupland G."/>
            <person name="Schneeberger K."/>
        </authorList>
    </citation>
    <scope>NUCLEOTIDE SEQUENCE [LARGE SCALE GENOMIC DNA]</scope>
    <source>
        <strain evidence="2">cv. Pajares</strain>
    </source>
</reference>
<sequence length="62" mass="7473">MESDLQYPSDLLSLYISQKMYPSSKQATRFEWELTKENVRPLKRGHNVRLLNHALQFHFDHQ</sequence>
<evidence type="ECO:0000313" key="2">
    <source>
        <dbReference type="Proteomes" id="UP000029120"/>
    </source>
</evidence>
<dbReference type="AlphaFoldDB" id="A0A087GSQ6"/>
<dbReference type="eggNOG" id="KOG1166">
    <property type="taxonomic scope" value="Eukaryota"/>
</dbReference>
<dbReference type="EMBL" id="CM002874">
    <property type="protein sequence ID" value="KFK32908.1"/>
    <property type="molecule type" value="Genomic_DNA"/>
</dbReference>